<evidence type="ECO:0000256" key="5">
    <source>
        <dbReference type="ARBA" id="ARBA00022729"/>
    </source>
</evidence>
<dbReference type="InterPro" id="IPR036942">
    <property type="entry name" value="Beta-barrel_TonB_sf"/>
</dbReference>
<dbReference type="InterPro" id="IPR037066">
    <property type="entry name" value="Plug_dom_sf"/>
</dbReference>
<accession>A0A8J2XR39</accession>
<feature type="domain" description="TonB-dependent receptor-like beta-barrel" evidence="13">
    <location>
        <begin position="447"/>
        <end position="804"/>
    </location>
</feature>
<dbReference type="InterPro" id="IPR023996">
    <property type="entry name" value="TonB-dep_OMP_SusC/RagA"/>
</dbReference>
<dbReference type="GO" id="GO:0015344">
    <property type="term" value="F:siderophore uptake transmembrane transporter activity"/>
    <property type="evidence" value="ECO:0007669"/>
    <property type="project" value="TreeGrafter"/>
</dbReference>
<evidence type="ECO:0000259" key="14">
    <source>
        <dbReference type="Pfam" id="PF07715"/>
    </source>
</evidence>
<evidence type="ECO:0000256" key="6">
    <source>
        <dbReference type="ARBA" id="ARBA00023077"/>
    </source>
</evidence>
<dbReference type="PROSITE" id="PS52016">
    <property type="entry name" value="TONB_DEPENDENT_REC_3"/>
    <property type="match status" value="1"/>
</dbReference>
<keyword evidence="5 12" id="KW-0732">Signal</keyword>
<dbReference type="NCBIfam" id="TIGR04057">
    <property type="entry name" value="SusC_RagA_signa"/>
    <property type="match status" value="1"/>
</dbReference>
<dbReference type="InterPro" id="IPR008969">
    <property type="entry name" value="CarboxyPept-like_regulatory"/>
</dbReference>
<evidence type="ECO:0000256" key="9">
    <source>
        <dbReference type="ARBA" id="ARBA00023237"/>
    </source>
</evidence>
<name>A0A8J2XR39_9BACT</name>
<dbReference type="Pfam" id="PF13620">
    <property type="entry name" value="CarboxypepD_reg"/>
    <property type="match status" value="1"/>
</dbReference>
<keyword evidence="16" id="KW-1185">Reference proteome</keyword>
<dbReference type="GO" id="GO:0009279">
    <property type="term" value="C:cell outer membrane"/>
    <property type="evidence" value="ECO:0007669"/>
    <property type="project" value="UniProtKB-SubCell"/>
</dbReference>
<dbReference type="Gene3D" id="2.170.130.10">
    <property type="entry name" value="TonB-dependent receptor, plug domain"/>
    <property type="match status" value="1"/>
</dbReference>
<dbReference type="Pfam" id="PF07715">
    <property type="entry name" value="Plug"/>
    <property type="match status" value="1"/>
</dbReference>
<keyword evidence="8" id="KW-0675">Receptor</keyword>
<dbReference type="InterPro" id="IPR000531">
    <property type="entry name" value="Beta-barrel_TonB"/>
</dbReference>
<evidence type="ECO:0000256" key="2">
    <source>
        <dbReference type="ARBA" id="ARBA00022448"/>
    </source>
</evidence>
<reference evidence="15" key="2">
    <citation type="submission" date="2020-09" db="EMBL/GenBank/DDBJ databases">
        <authorList>
            <person name="Sun Q."/>
            <person name="Zhou Y."/>
        </authorList>
    </citation>
    <scope>NUCLEOTIDE SEQUENCE</scope>
    <source>
        <strain evidence="15">CGMCC 1.15448</strain>
    </source>
</reference>
<dbReference type="InterPro" id="IPR012910">
    <property type="entry name" value="Plug_dom"/>
</dbReference>
<dbReference type="PANTHER" id="PTHR30069">
    <property type="entry name" value="TONB-DEPENDENT OUTER MEMBRANE RECEPTOR"/>
    <property type="match status" value="1"/>
</dbReference>
<keyword evidence="9 10" id="KW-0998">Cell outer membrane</keyword>
<keyword evidence="3 10" id="KW-1134">Transmembrane beta strand</keyword>
<evidence type="ECO:0000256" key="10">
    <source>
        <dbReference type="PROSITE-ProRule" id="PRU01360"/>
    </source>
</evidence>
<dbReference type="AlphaFoldDB" id="A0A8J2XR39"/>
<protein>
    <submittedName>
        <fullName evidence="15">SusC/RagA family TonB-linked outer membrane protein</fullName>
    </submittedName>
</protein>
<feature type="signal peptide" evidence="12">
    <location>
        <begin position="1"/>
        <end position="25"/>
    </location>
</feature>
<dbReference type="RefSeq" id="WP_229688762.1">
    <property type="nucleotide sequence ID" value="NZ_BMJC01000001.1"/>
</dbReference>
<comment type="caution">
    <text evidence="15">The sequence shown here is derived from an EMBL/GenBank/DDBJ whole genome shotgun (WGS) entry which is preliminary data.</text>
</comment>
<feature type="domain" description="TonB-dependent receptor plug" evidence="14">
    <location>
        <begin position="127"/>
        <end position="254"/>
    </location>
</feature>
<comment type="subcellular location">
    <subcellularLocation>
        <location evidence="1 10">Cell outer membrane</location>
        <topology evidence="1 10">Multi-pass membrane protein</topology>
    </subcellularLocation>
</comment>
<dbReference type="GO" id="GO:0044718">
    <property type="term" value="P:siderophore transmembrane transport"/>
    <property type="evidence" value="ECO:0007669"/>
    <property type="project" value="TreeGrafter"/>
</dbReference>
<gene>
    <name evidence="15" type="ORF">GCM10011511_08310</name>
</gene>
<evidence type="ECO:0000259" key="13">
    <source>
        <dbReference type="Pfam" id="PF00593"/>
    </source>
</evidence>
<dbReference type="SUPFAM" id="SSF56935">
    <property type="entry name" value="Porins"/>
    <property type="match status" value="1"/>
</dbReference>
<feature type="chain" id="PRO_5035165017" evidence="12">
    <location>
        <begin position="26"/>
        <end position="1049"/>
    </location>
</feature>
<evidence type="ECO:0000256" key="4">
    <source>
        <dbReference type="ARBA" id="ARBA00022692"/>
    </source>
</evidence>
<dbReference type="SUPFAM" id="SSF49464">
    <property type="entry name" value="Carboxypeptidase regulatory domain-like"/>
    <property type="match status" value="1"/>
</dbReference>
<dbReference type="InterPro" id="IPR023997">
    <property type="entry name" value="TonB-dep_OMP_SusC/RagA_CS"/>
</dbReference>
<evidence type="ECO:0000313" key="16">
    <source>
        <dbReference type="Proteomes" id="UP000607559"/>
    </source>
</evidence>
<dbReference type="Gene3D" id="2.60.40.1120">
    <property type="entry name" value="Carboxypeptidase-like, regulatory domain"/>
    <property type="match status" value="1"/>
</dbReference>
<keyword evidence="6 11" id="KW-0798">TonB box</keyword>
<evidence type="ECO:0000313" key="15">
    <source>
        <dbReference type="EMBL" id="GGA87462.1"/>
    </source>
</evidence>
<dbReference type="EMBL" id="BMJC01000001">
    <property type="protein sequence ID" value="GGA87462.1"/>
    <property type="molecule type" value="Genomic_DNA"/>
</dbReference>
<organism evidence="15 16">
    <name type="scientific">Puia dinghuensis</name>
    <dbReference type="NCBI Taxonomy" id="1792502"/>
    <lineage>
        <taxon>Bacteria</taxon>
        <taxon>Pseudomonadati</taxon>
        <taxon>Bacteroidota</taxon>
        <taxon>Chitinophagia</taxon>
        <taxon>Chitinophagales</taxon>
        <taxon>Chitinophagaceae</taxon>
        <taxon>Puia</taxon>
    </lineage>
</organism>
<evidence type="ECO:0000256" key="7">
    <source>
        <dbReference type="ARBA" id="ARBA00023136"/>
    </source>
</evidence>
<keyword evidence="2 10" id="KW-0813">Transport</keyword>
<dbReference type="Proteomes" id="UP000607559">
    <property type="component" value="Unassembled WGS sequence"/>
</dbReference>
<proteinExistence type="inferred from homology"/>
<keyword evidence="4 10" id="KW-0812">Transmembrane</keyword>
<dbReference type="PANTHER" id="PTHR30069:SF29">
    <property type="entry name" value="HEMOGLOBIN AND HEMOGLOBIN-HAPTOGLOBIN-BINDING PROTEIN 1-RELATED"/>
    <property type="match status" value="1"/>
</dbReference>
<dbReference type="Pfam" id="PF00593">
    <property type="entry name" value="TonB_dep_Rec_b-barrel"/>
    <property type="match status" value="1"/>
</dbReference>
<comment type="similarity">
    <text evidence="10 11">Belongs to the TonB-dependent receptor family.</text>
</comment>
<evidence type="ECO:0000256" key="12">
    <source>
        <dbReference type="SAM" id="SignalP"/>
    </source>
</evidence>
<evidence type="ECO:0000256" key="11">
    <source>
        <dbReference type="RuleBase" id="RU003357"/>
    </source>
</evidence>
<dbReference type="NCBIfam" id="TIGR04056">
    <property type="entry name" value="OMP_RagA_SusC"/>
    <property type="match status" value="1"/>
</dbReference>
<evidence type="ECO:0000256" key="3">
    <source>
        <dbReference type="ARBA" id="ARBA00022452"/>
    </source>
</evidence>
<reference evidence="15" key="1">
    <citation type="journal article" date="2014" name="Int. J. Syst. Evol. Microbiol.">
        <title>Complete genome sequence of Corynebacterium casei LMG S-19264T (=DSM 44701T), isolated from a smear-ripened cheese.</title>
        <authorList>
            <consortium name="US DOE Joint Genome Institute (JGI-PGF)"/>
            <person name="Walter F."/>
            <person name="Albersmeier A."/>
            <person name="Kalinowski J."/>
            <person name="Ruckert C."/>
        </authorList>
    </citation>
    <scope>NUCLEOTIDE SEQUENCE</scope>
    <source>
        <strain evidence="15">CGMCC 1.15448</strain>
    </source>
</reference>
<dbReference type="Gene3D" id="2.40.170.20">
    <property type="entry name" value="TonB-dependent receptor, beta-barrel domain"/>
    <property type="match status" value="1"/>
</dbReference>
<keyword evidence="7 10" id="KW-0472">Membrane</keyword>
<evidence type="ECO:0000256" key="8">
    <source>
        <dbReference type="ARBA" id="ARBA00023170"/>
    </source>
</evidence>
<evidence type="ECO:0000256" key="1">
    <source>
        <dbReference type="ARBA" id="ARBA00004571"/>
    </source>
</evidence>
<dbReference type="InterPro" id="IPR039426">
    <property type="entry name" value="TonB-dep_rcpt-like"/>
</dbReference>
<sequence>MTKFESALRGCFLACCCLFLLFSQAQQGDRRLRGTVKGPDGNPLVGATVALVTDRRTATATDATGAFTLSLPAGEAGPIELEVSSVGFETRRVSVQRGQYVVAVTMDNTKSSLNEVVVTALGINREKKSLGYAVTTVKGDEFTTARENNIANALTGKVAGVNAAGLSTGPGGSSRVTIRGNGTLGGDNQPLYVVNGMPIDNSVPGGAPTVNGITNNVDRGDGIAGINPDDIESISVLKGGTASALYGSRAANGVILITTKKGRAQRGVGVEYNSTATLENVAVIPDFQYTYGQGLDGVMSTDLNSARASGRKSWGALIDGNNNYVAVDGQHHSYTAKKDNLQNFYQTGSTFTNSIAFAGGNEKTVYRFSAADLNSNGILPKTTYDRKTLNLSLNSKLTDRLGIEALAQYNLETGVNRTGAGDALGNPNWTPLEIANTADVRWLKPGYDSNGNEQIWNDAAIASNGYFVINKYQEKDTKNRFIGQASVSYELVKNLVIKGTASEDFYNYNYYNILPTGTLYIPNGQYTALKTDVSEFNGLVTASYKTALTKDIGLSALAGANSRKYAENRLTLNGLNFTIPYFYSFSNLASQSTVPYSPRIGVNSIFGSVDLDFKSLLFLTFAGREDWFSTLSPQNNHIFYPSVGGSFILSDAVHLPDFFTYAKLRGSWAQVGGGAPDPYQINLTYSNVTSSGPTLQNVTPDANSGSNVITNPNLKPYTSTTYEGGLELQMLKSRLGIDFTYYNRQTTNDIVNTAVSTTSGYSNVILNIGELRNSGVELLLTGKPVRTNNFSWNVSYNVAYNANKVVALAPGLPSIQIAASVNGWATLQQIVGQPFGTLVGTRMTRDAKTGLVVFNRTTHTPVMTTATQILGNSVAPYTMGLTNDFKYKRFTLSILLDGKFGNKIFSIFELYATRMGKLKSTLPGRAGGLELKGVDQTGAPYDTVITQTNGVLRNYYDNYKTYSELFLHDGSFIKLRQVILTYQIPVQHISTLKIQSANISFVARNLFILYRQTHNFDPEQSFTSSNAQGFESIGLPRTRSYGLNLSVKF</sequence>